<accession>A0A836CJT6</accession>
<dbReference type="Proteomes" id="UP000664859">
    <property type="component" value="Unassembled WGS sequence"/>
</dbReference>
<keyword evidence="1" id="KW-0472">Membrane</keyword>
<sequence>MEAAALTLHGLHAGAMLFVSTVTARTLMKACSNKDEDLIKRFFPIWWPAGRDLMLPLGVACCALWGTHYARARVPHAAAAAAAVGFTVAWTGLAMMEDIDALRRATGAGVLDITRRFCARHHVRTVASLASFA</sequence>
<feature type="transmembrane region" description="Helical" evidence="1">
    <location>
        <begin position="49"/>
        <end position="70"/>
    </location>
</feature>
<organism evidence="2 3">
    <name type="scientific">Tribonema minus</name>
    <dbReference type="NCBI Taxonomy" id="303371"/>
    <lineage>
        <taxon>Eukaryota</taxon>
        <taxon>Sar</taxon>
        <taxon>Stramenopiles</taxon>
        <taxon>Ochrophyta</taxon>
        <taxon>PX clade</taxon>
        <taxon>Xanthophyceae</taxon>
        <taxon>Tribonematales</taxon>
        <taxon>Tribonemataceae</taxon>
        <taxon>Tribonema</taxon>
    </lineage>
</organism>
<keyword evidence="1" id="KW-1133">Transmembrane helix</keyword>
<name>A0A836CJT6_9STRA</name>
<gene>
    <name evidence="2" type="ORF">JKP88DRAFT_193537</name>
</gene>
<evidence type="ECO:0000313" key="3">
    <source>
        <dbReference type="Proteomes" id="UP000664859"/>
    </source>
</evidence>
<evidence type="ECO:0000256" key="1">
    <source>
        <dbReference type="SAM" id="Phobius"/>
    </source>
</evidence>
<keyword evidence="3" id="KW-1185">Reference proteome</keyword>
<keyword evidence="1" id="KW-0812">Transmembrane</keyword>
<dbReference type="EMBL" id="JAFCMP010000078">
    <property type="protein sequence ID" value="KAG5188079.1"/>
    <property type="molecule type" value="Genomic_DNA"/>
</dbReference>
<feature type="transmembrane region" description="Helical" evidence="1">
    <location>
        <begin position="76"/>
        <end position="96"/>
    </location>
</feature>
<feature type="non-terminal residue" evidence="2">
    <location>
        <position position="1"/>
    </location>
</feature>
<evidence type="ECO:0008006" key="4">
    <source>
        <dbReference type="Google" id="ProtNLM"/>
    </source>
</evidence>
<reference evidence="2" key="1">
    <citation type="submission" date="2021-02" db="EMBL/GenBank/DDBJ databases">
        <title>First Annotated Genome of the Yellow-green Alga Tribonema minus.</title>
        <authorList>
            <person name="Mahan K.M."/>
        </authorList>
    </citation>
    <scope>NUCLEOTIDE SEQUENCE</scope>
    <source>
        <strain evidence="2">UTEX B ZZ1240</strain>
    </source>
</reference>
<dbReference type="OrthoDB" id="10263376at2759"/>
<feature type="transmembrane region" description="Helical" evidence="1">
    <location>
        <begin position="6"/>
        <end position="28"/>
    </location>
</feature>
<evidence type="ECO:0000313" key="2">
    <source>
        <dbReference type="EMBL" id="KAG5188079.1"/>
    </source>
</evidence>
<comment type="caution">
    <text evidence="2">The sequence shown here is derived from an EMBL/GenBank/DDBJ whole genome shotgun (WGS) entry which is preliminary data.</text>
</comment>
<protein>
    <recommendedName>
        <fullName evidence="4">DUF1772 domain-containing protein</fullName>
    </recommendedName>
</protein>
<proteinExistence type="predicted"/>
<dbReference type="AlphaFoldDB" id="A0A836CJT6"/>